<evidence type="ECO:0000313" key="2">
    <source>
        <dbReference type="Proteomes" id="UP000276776"/>
    </source>
</evidence>
<evidence type="ECO:0000313" key="1">
    <source>
        <dbReference type="EMBL" id="VDN04273.1"/>
    </source>
</evidence>
<accession>A0A0N5D1Z1</accession>
<reference evidence="1 2" key="2">
    <citation type="submission" date="2018-11" db="EMBL/GenBank/DDBJ databases">
        <authorList>
            <consortium name="Pathogen Informatics"/>
        </authorList>
    </citation>
    <scope>NUCLEOTIDE SEQUENCE [LARGE SCALE GENOMIC DNA]</scope>
</reference>
<protein>
    <submittedName>
        <fullName evidence="3">Transposase</fullName>
    </submittedName>
</protein>
<organism evidence="3">
    <name type="scientific">Thelazia callipaeda</name>
    <name type="common">Oriental eyeworm</name>
    <name type="synonym">Parasitic nematode</name>
    <dbReference type="NCBI Taxonomy" id="103827"/>
    <lineage>
        <taxon>Eukaryota</taxon>
        <taxon>Metazoa</taxon>
        <taxon>Ecdysozoa</taxon>
        <taxon>Nematoda</taxon>
        <taxon>Chromadorea</taxon>
        <taxon>Rhabditida</taxon>
        <taxon>Spirurina</taxon>
        <taxon>Spiruromorpha</taxon>
        <taxon>Thelazioidea</taxon>
        <taxon>Thelaziidae</taxon>
        <taxon>Thelazia</taxon>
    </lineage>
</organism>
<gene>
    <name evidence="1" type="ORF">TCLT_LOCUS6873</name>
</gene>
<sequence length="37" mass="4357">MVNLYQFRRISNNLLTVKLLASLYQILLKKNVDHLIA</sequence>
<evidence type="ECO:0000313" key="3">
    <source>
        <dbReference type="WBParaSite" id="TCLT_0000688401-mRNA-1"/>
    </source>
</evidence>
<dbReference type="WBParaSite" id="TCLT_0000688401-mRNA-1">
    <property type="protein sequence ID" value="TCLT_0000688401-mRNA-1"/>
    <property type="gene ID" value="TCLT_0000688401"/>
</dbReference>
<dbReference type="Proteomes" id="UP000276776">
    <property type="component" value="Unassembled WGS sequence"/>
</dbReference>
<reference evidence="3" key="1">
    <citation type="submission" date="2017-02" db="UniProtKB">
        <authorList>
            <consortium name="WormBaseParasite"/>
        </authorList>
    </citation>
    <scope>IDENTIFICATION</scope>
</reference>
<name>A0A0N5D1Z1_THECL</name>
<keyword evidence="2" id="KW-1185">Reference proteome</keyword>
<proteinExistence type="predicted"/>
<dbReference type="EMBL" id="UYYF01004454">
    <property type="protein sequence ID" value="VDN04273.1"/>
    <property type="molecule type" value="Genomic_DNA"/>
</dbReference>
<dbReference type="AlphaFoldDB" id="A0A0N5D1Z1"/>